<organism evidence="1">
    <name type="scientific">marine metagenome</name>
    <dbReference type="NCBI Taxonomy" id="408172"/>
    <lineage>
        <taxon>unclassified sequences</taxon>
        <taxon>metagenomes</taxon>
        <taxon>ecological metagenomes</taxon>
    </lineage>
</organism>
<feature type="non-terminal residue" evidence="1">
    <location>
        <position position="36"/>
    </location>
</feature>
<dbReference type="AlphaFoldDB" id="A0A381WGR2"/>
<dbReference type="EMBL" id="UINC01011706">
    <property type="protein sequence ID" value="SVA51491.1"/>
    <property type="molecule type" value="Genomic_DNA"/>
</dbReference>
<dbReference type="Gene3D" id="1.10.3340.10">
    <property type="entry name" value="SMc04008-like"/>
    <property type="match status" value="1"/>
</dbReference>
<accession>A0A381WGR2</accession>
<proteinExistence type="predicted"/>
<sequence length="36" mass="4271">MNDTTKKELQSAAFERLIQHLRERKDVQNLDLMNLA</sequence>
<protein>
    <submittedName>
        <fullName evidence="1">Uncharacterized protein</fullName>
    </submittedName>
</protein>
<name>A0A381WGR2_9ZZZZ</name>
<reference evidence="1" key="1">
    <citation type="submission" date="2018-05" db="EMBL/GenBank/DDBJ databases">
        <authorList>
            <person name="Lanie J.A."/>
            <person name="Ng W.-L."/>
            <person name="Kazmierczak K.M."/>
            <person name="Andrzejewski T.M."/>
            <person name="Davidsen T.M."/>
            <person name="Wayne K.J."/>
            <person name="Tettelin H."/>
            <person name="Glass J.I."/>
            <person name="Rusch D."/>
            <person name="Podicherti R."/>
            <person name="Tsui H.-C.T."/>
            <person name="Winkler M.E."/>
        </authorList>
    </citation>
    <scope>NUCLEOTIDE SEQUENCE</scope>
</reference>
<gene>
    <name evidence="1" type="ORF">METZ01_LOCUS104345</name>
</gene>
<evidence type="ECO:0000313" key="1">
    <source>
        <dbReference type="EMBL" id="SVA51491.1"/>
    </source>
</evidence>
<dbReference type="InterPro" id="IPR036810">
    <property type="entry name" value="SMc04008-like_sf"/>
</dbReference>
<dbReference type="SUPFAM" id="SSF158757">
    <property type="entry name" value="SMc04008-like"/>
    <property type="match status" value="1"/>
</dbReference>